<dbReference type="Proteomes" id="UP000326678">
    <property type="component" value="Chromosome Gxm1"/>
</dbReference>
<protein>
    <submittedName>
        <fullName evidence="2">Uncharacterized protein</fullName>
    </submittedName>
</protein>
<keyword evidence="1" id="KW-0812">Transmembrane</keyword>
<name>A0A5P8W1N1_9NOSO</name>
<keyword evidence="1" id="KW-1133">Transmembrane helix</keyword>
<gene>
    <name evidence="2" type="ORF">GXM_03985</name>
</gene>
<reference evidence="2 3" key="1">
    <citation type="submission" date="2019-10" db="EMBL/GenBank/DDBJ databases">
        <title>Genomic and transcriptomic insights into the perfect genentic adaptation of a filamentous nitrogen-fixing cyanobacterium to rice fields.</title>
        <authorList>
            <person name="Chen Z."/>
        </authorList>
    </citation>
    <scope>NUCLEOTIDE SEQUENCE [LARGE SCALE GENOMIC DNA]</scope>
    <source>
        <strain evidence="2">CCNUC1</strain>
    </source>
</reference>
<accession>A0A5P8W1N1</accession>
<dbReference type="KEGG" id="nsh:GXM_03985"/>
<dbReference type="EMBL" id="CP045226">
    <property type="protein sequence ID" value="QFS46504.1"/>
    <property type="molecule type" value="Genomic_DNA"/>
</dbReference>
<evidence type="ECO:0000256" key="1">
    <source>
        <dbReference type="SAM" id="Phobius"/>
    </source>
</evidence>
<evidence type="ECO:0000313" key="3">
    <source>
        <dbReference type="Proteomes" id="UP000326678"/>
    </source>
</evidence>
<proteinExistence type="predicted"/>
<feature type="transmembrane region" description="Helical" evidence="1">
    <location>
        <begin position="23"/>
        <end position="48"/>
    </location>
</feature>
<sequence length="54" mass="6061">MSLSVTQQSLKNVGFRFSTQPTLVLVFSLNPSLLAFTEYLIIPVRLFLSGLMQN</sequence>
<evidence type="ECO:0000313" key="2">
    <source>
        <dbReference type="EMBL" id="QFS46504.1"/>
    </source>
</evidence>
<organism evidence="2 3">
    <name type="scientific">Nostoc sphaeroides CCNUC1</name>
    <dbReference type="NCBI Taxonomy" id="2653204"/>
    <lineage>
        <taxon>Bacteria</taxon>
        <taxon>Bacillati</taxon>
        <taxon>Cyanobacteriota</taxon>
        <taxon>Cyanophyceae</taxon>
        <taxon>Nostocales</taxon>
        <taxon>Nostocaceae</taxon>
        <taxon>Nostoc</taxon>
    </lineage>
</organism>
<keyword evidence="1" id="KW-0472">Membrane</keyword>
<dbReference type="AlphaFoldDB" id="A0A5P8W1N1"/>
<keyword evidence="3" id="KW-1185">Reference proteome</keyword>